<protein>
    <submittedName>
        <fullName evidence="1">Uncharacterized protein</fullName>
    </submittedName>
</protein>
<keyword evidence="2" id="KW-1185">Reference proteome</keyword>
<sequence length="81" mass="9298">MGEKESYQRSFKITINLNGKDQTIQVSPEETTDGVEYFKCNLEGKNITQIRREEDGTWEQIWGELDNKTVEEIGEAITATL</sequence>
<accession>A0A1W2ACT1</accession>
<proteinExistence type="predicted"/>
<reference evidence="1 2" key="1">
    <citation type="submission" date="2017-04" db="EMBL/GenBank/DDBJ databases">
        <authorList>
            <person name="Afonso C.L."/>
            <person name="Miller P.J."/>
            <person name="Scott M.A."/>
            <person name="Spackman E."/>
            <person name="Goraichik I."/>
            <person name="Dimitrov K.M."/>
            <person name="Suarez D.L."/>
            <person name="Swayne D.E."/>
        </authorList>
    </citation>
    <scope>NUCLEOTIDE SEQUENCE [LARGE SCALE GENOMIC DNA]</scope>
    <source>
        <strain evidence="1 2">DSM 19625</strain>
    </source>
</reference>
<evidence type="ECO:0000313" key="1">
    <source>
        <dbReference type="EMBL" id="SMC58048.1"/>
    </source>
</evidence>
<dbReference type="RefSeq" id="WP_084287010.1">
    <property type="nucleotide sequence ID" value="NZ_FWYB01000001.1"/>
</dbReference>
<name>A0A1W2ACT1_9SPHI</name>
<organism evidence="1 2">
    <name type="scientific">Pedobacter nyackensis</name>
    <dbReference type="NCBI Taxonomy" id="475255"/>
    <lineage>
        <taxon>Bacteria</taxon>
        <taxon>Pseudomonadati</taxon>
        <taxon>Bacteroidota</taxon>
        <taxon>Sphingobacteriia</taxon>
        <taxon>Sphingobacteriales</taxon>
        <taxon>Sphingobacteriaceae</taxon>
        <taxon>Pedobacter</taxon>
    </lineage>
</organism>
<gene>
    <name evidence="1" type="ORF">SAMN04488101_101440</name>
</gene>
<evidence type="ECO:0000313" key="2">
    <source>
        <dbReference type="Proteomes" id="UP000192678"/>
    </source>
</evidence>
<dbReference type="OrthoDB" id="676759at2"/>
<dbReference type="STRING" id="475255.SAMN04488101_101440"/>
<dbReference type="AlphaFoldDB" id="A0A1W2ACT1"/>
<dbReference type="EMBL" id="FWYB01000001">
    <property type="protein sequence ID" value="SMC58048.1"/>
    <property type="molecule type" value="Genomic_DNA"/>
</dbReference>
<dbReference type="Proteomes" id="UP000192678">
    <property type="component" value="Unassembled WGS sequence"/>
</dbReference>